<proteinExistence type="predicted"/>
<accession>A0A9D2DF24</accession>
<dbReference type="Gene3D" id="2.60.40.1120">
    <property type="entry name" value="Carboxypeptidase-like, regulatory domain"/>
    <property type="match status" value="1"/>
</dbReference>
<dbReference type="Pfam" id="PF13620">
    <property type="entry name" value="CarboxypepD_reg"/>
    <property type="match status" value="1"/>
</dbReference>
<sequence>METLRYLLLLVAVLMGGGTIASGQIALSGTVMTDSGEPAAFANVILTPVADTTRVLDAGLVDMTGHYALKKQRQGRYLVTISLVGYRTLREEVLLRTASVGAGTDVVCDFVLIADVEQIEGVVCEAAMSFSSSIGRSIRFRAKTASGPIPPSI</sequence>
<keyword evidence="1" id="KW-0121">Carboxypeptidase</keyword>
<reference evidence="1" key="2">
    <citation type="submission" date="2021-04" db="EMBL/GenBank/DDBJ databases">
        <authorList>
            <person name="Gilroy R."/>
        </authorList>
    </citation>
    <scope>NUCLEOTIDE SEQUENCE</scope>
    <source>
        <strain evidence="1">ChiHjej11B10-19426</strain>
    </source>
</reference>
<evidence type="ECO:0000313" key="2">
    <source>
        <dbReference type="Proteomes" id="UP000824014"/>
    </source>
</evidence>
<comment type="caution">
    <text evidence="1">The sequence shown here is derived from an EMBL/GenBank/DDBJ whole genome shotgun (WGS) entry which is preliminary data.</text>
</comment>
<dbReference type="InterPro" id="IPR008969">
    <property type="entry name" value="CarboxyPept-like_regulatory"/>
</dbReference>
<dbReference type="Proteomes" id="UP000824014">
    <property type="component" value="Unassembled WGS sequence"/>
</dbReference>
<keyword evidence="1" id="KW-0378">Hydrolase</keyword>
<protein>
    <submittedName>
        <fullName evidence="1">Carboxypeptidase-like regulatory domain-containing protein</fullName>
    </submittedName>
</protein>
<reference evidence="1" key="1">
    <citation type="journal article" date="2021" name="PeerJ">
        <title>Extensive microbial diversity within the chicken gut microbiome revealed by metagenomics and culture.</title>
        <authorList>
            <person name="Gilroy R."/>
            <person name="Ravi A."/>
            <person name="Getino M."/>
            <person name="Pursley I."/>
            <person name="Horton D.L."/>
            <person name="Alikhan N.F."/>
            <person name="Baker D."/>
            <person name="Gharbi K."/>
            <person name="Hall N."/>
            <person name="Watson M."/>
            <person name="Adriaenssens E.M."/>
            <person name="Foster-Nyarko E."/>
            <person name="Jarju S."/>
            <person name="Secka A."/>
            <person name="Antonio M."/>
            <person name="Oren A."/>
            <person name="Chaudhuri R.R."/>
            <person name="La Ragione R."/>
            <person name="Hildebrand F."/>
            <person name="Pallen M.J."/>
        </authorList>
    </citation>
    <scope>NUCLEOTIDE SEQUENCE</scope>
    <source>
        <strain evidence="1">ChiHjej11B10-19426</strain>
    </source>
</reference>
<organism evidence="1 2">
    <name type="scientific">Candidatus Tidjanibacter faecipullorum</name>
    <dbReference type="NCBI Taxonomy" id="2838766"/>
    <lineage>
        <taxon>Bacteria</taxon>
        <taxon>Pseudomonadati</taxon>
        <taxon>Bacteroidota</taxon>
        <taxon>Bacteroidia</taxon>
        <taxon>Bacteroidales</taxon>
        <taxon>Rikenellaceae</taxon>
        <taxon>Tidjanibacter</taxon>
    </lineage>
</organism>
<name>A0A9D2DF24_9BACT</name>
<evidence type="ECO:0000313" key="1">
    <source>
        <dbReference type="EMBL" id="HIZ15744.1"/>
    </source>
</evidence>
<dbReference type="AlphaFoldDB" id="A0A9D2DF24"/>
<dbReference type="GO" id="GO:0004180">
    <property type="term" value="F:carboxypeptidase activity"/>
    <property type="evidence" value="ECO:0007669"/>
    <property type="project" value="UniProtKB-KW"/>
</dbReference>
<dbReference type="SUPFAM" id="SSF49464">
    <property type="entry name" value="Carboxypeptidase regulatory domain-like"/>
    <property type="match status" value="1"/>
</dbReference>
<keyword evidence="1" id="KW-0645">Protease</keyword>
<gene>
    <name evidence="1" type="ORF">H9816_07550</name>
</gene>
<dbReference type="EMBL" id="DXCC01000029">
    <property type="protein sequence ID" value="HIZ15744.1"/>
    <property type="molecule type" value="Genomic_DNA"/>
</dbReference>